<dbReference type="PANTHER" id="PTHR10965:SF0">
    <property type="entry name" value="LARGE RIBOSOMAL SUBUNIT PROTEIN EL38"/>
    <property type="match status" value="1"/>
</dbReference>
<evidence type="ECO:0000313" key="5">
    <source>
        <dbReference type="EMBL" id="KAK1442140.1"/>
    </source>
</evidence>
<dbReference type="AlphaFoldDB" id="A0AAD8P819"/>
<evidence type="ECO:0000256" key="3">
    <source>
        <dbReference type="ARBA" id="ARBA00023274"/>
    </source>
</evidence>
<dbReference type="InterPro" id="IPR002675">
    <property type="entry name" value="Ribosomal_eL38"/>
</dbReference>
<dbReference type="EMBL" id="JAVEPI010000004">
    <property type="protein sequence ID" value="KAK1442140.1"/>
    <property type="molecule type" value="Genomic_DNA"/>
</dbReference>
<dbReference type="Gene3D" id="3.30.720.90">
    <property type="match status" value="1"/>
</dbReference>
<comment type="similarity">
    <text evidence="1 4">Belongs to the eukaryotic ribosomal protein eL38 family.</text>
</comment>
<dbReference type="PANTHER" id="PTHR10965">
    <property type="entry name" value="60S RIBOSOMAL PROTEIN L38"/>
    <property type="match status" value="1"/>
</dbReference>
<dbReference type="GO" id="GO:0006412">
    <property type="term" value="P:translation"/>
    <property type="evidence" value="ECO:0007669"/>
    <property type="project" value="InterPro"/>
</dbReference>
<organism evidence="5 6">
    <name type="scientific">Babesia gibsoni</name>
    <dbReference type="NCBI Taxonomy" id="33632"/>
    <lineage>
        <taxon>Eukaryota</taxon>
        <taxon>Sar</taxon>
        <taxon>Alveolata</taxon>
        <taxon>Apicomplexa</taxon>
        <taxon>Aconoidasida</taxon>
        <taxon>Piroplasmida</taxon>
        <taxon>Babesiidae</taxon>
        <taxon>Babesia</taxon>
    </lineage>
</organism>
<dbReference type="Pfam" id="PF01781">
    <property type="entry name" value="Ribosomal_L38e"/>
    <property type="match status" value="1"/>
</dbReference>
<evidence type="ECO:0000256" key="4">
    <source>
        <dbReference type="RuleBase" id="RU003445"/>
    </source>
</evidence>
<evidence type="ECO:0000256" key="2">
    <source>
        <dbReference type="ARBA" id="ARBA00022980"/>
    </source>
</evidence>
<dbReference type="InterPro" id="IPR038464">
    <property type="entry name" value="Ribosomal_eL38_sf"/>
</dbReference>
<name>A0AAD8P819_BABGI</name>
<protein>
    <recommendedName>
        <fullName evidence="7">60S ribosomal protein L38</fullName>
    </recommendedName>
</protein>
<sequence length="79" mass="8896">MPRVLKDLRDYLAVLKRPDATNVTVYKKSGKGGEVYTKFKVRCSRYLYTLTVPNQAKATKIEASIPGHLKKTVIAAKKK</sequence>
<dbReference type="Proteomes" id="UP001230268">
    <property type="component" value="Unassembled WGS sequence"/>
</dbReference>
<proteinExistence type="inferred from homology"/>
<comment type="caution">
    <text evidence="5">The sequence shown here is derived from an EMBL/GenBank/DDBJ whole genome shotgun (WGS) entry which is preliminary data.</text>
</comment>
<accession>A0AAD8P819</accession>
<evidence type="ECO:0000256" key="1">
    <source>
        <dbReference type="ARBA" id="ARBA00007803"/>
    </source>
</evidence>
<gene>
    <name evidence="5" type="ORF">BgAZ_401700</name>
</gene>
<dbReference type="GO" id="GO:0022618">
    <property type="term" value="P:protein-RNA complex assembly"/>
    <property type="evidence" value="ECO:0007669"/>
    <property type="project" value="TreeGrafter"/>
</dbReference>
<keyword evidence="6" id="KW-1185">Reference proteome</keyword>
<keyword evidence="3 4" id="KW-0687">Ribonucleoprotein</keyword>
<reference evidence="5" key="1">
    <citation type="submission" date="2023-08" db="EMBL/GenBank/DDBJ databases">
        <title>Draft sequence of the Babesia gibsoni genome.</title>
        <authorList>
            <person name="Yamagishi J.Y."/>
            <person name="Xuan X.X."/>
        </authorList>
    </citation>
    <scope>NUCLEOTIDE SEQUENCE</scope>
    <source>
        <strain evidence="5">Azabu</strain>
    </source>
</reference>
<evidence type="ECO:0008006" key="7">
    <source>
        <dbReference type="Google" id="ProtNLM"/>
    </source>
</evidence>
<dbReference type="GO" id="GO:0003735">
    <property type="term" value="F:structural constituent of ribosome"/>
    <property type="evidence" value="ECO:0007669"/>
    <property type="project" value="InterPro"/>
</dbReference>
<keyword evidence="2 4" id="KW-0689">Ribosomal protein</keyword>
<evidence type="ECO:0000313" key="6">
    <source>
        <dbReference type="Proteomes" id="UP001230268"/>
    </source>
</evidence>
<dbReference type="GO" id="GO:0022625">
    <property type="term" value="C:cytosolic large ribosomal subunit"/>
    <property type="evidence" value="ECO:0007669"/>
    <property type="project" value="TreeGrafter"/>
</dbReference>